<evidence type="ECO:0000256" key="5">
    <source>
        <dbReference type="ARBA" id="ARBA00022989"/>
    </source>
</evidence>
<name>A0A3B0TIQ6_9ZZZZ</name>
<protein>
    <recommendedName>
        <fullName evidence="9">Periplasmic chaperone PpiD</fullName>
    </recommendedName>
    <alternativeName>
        <fullName evidence="10">Periplasmic folding chaperone</fullName>
    </alternativeName>
</protein>
<evidence type="ECO:0000256" key="9">
    <source>
        <dbReference type="ARBA" id="ARBA00040743"/>
    </source>
</evidence>
<feature type="domain" description="PpiC" evidence="12">
    <location>
        <begin position="347"/>
        <end position="445"/>
    </location>
</feature>
<dbReference type="InterPro" id="IPR046357">
    <property type="entry name" value="PPIase_dom_sf"/>
</dbReference>
<dbReference type="InterPro" id="IPR000297">
    <property type="entry name" value="PPIase_PpiC"/>
</dbReference>
<evidence type="ECO:0000259" key="12">
    <source>
        <dbReference type="PROSITE" id="PS50198"/>
    </source>
</evidence>
<evidence type="ECO:0000256" key="11">
    <source>
        <dbReference type="SAM" id="Phobius"/>
    </source>
</evidence>
<proteinExistence type="inferred from homology"/>
<comment type="subcellular location">
    <subcellularLocation>
        <location evidence="1">Cell inner membrane</location>
        <topology evidence="1">Single-pass type II membrane protein</topology>
        <orientation evidence="1">Periplasmic side</orientation>
    </subcellularLocation>
</comment>
<evidence type="ECO:0000256" key="2">
    <source>
        <dbReference type="ARBA" id="ARBA00022475"/>
    </source>
</evidence>
<evidence type="ECO:0000256" key="6">
    <source>
        <dbReference type="ARBA" id="ARBA00023136"/>
    </source>
</evidence>
<reference evidence="13" key="1">
    <citation type="submission" date="2018-06" db="EMBL/GenBank/DDBJ databases">
        <authorList>
            <person name="Zhirakovskaya E."/>
        </authorList>
    </citation>
    <scope>NUCLEOTIDE SEQUENCE</scope>
</reference>
<sequence length="707" mass="79415">MATLQTIRNRAGLLIGIVIFMALVAFILGDMLRSGSSMFRKSQMEIAEIDGESIQYPDFQKKVEEIGNMYKLNSGQSQIDENTWVQIREQAWQGIVRDVLMSDVYKELGLEVSADELYDMVQGRNIHPIVRQIFSNPNTGQIDRAAIVRFLKNLETGVSPEQRSYWLYLEKQITDDRMLTKYNNLVRQGLYITTEEAQNTLDDNNHQVSFDYIALNYSAVPDSSVEVTGRDLKKYYNAHLNEYKQERTRRIEYITFPVTPSKQDDQHAKEWIDEIKADFTAAEDNAQFVNSNSDVSFDPTWKKESDLPEDIAKWVFTEGAKENDVYGPYFRDGAYRLEKVVKIAMMPDSVKARHILLRVEKGTGIEAKEALADSLKTAIENGSDFATLATRFSDDTGSALKGGDLGWFSRNQMVKPFEEAAFNAKVKEVTIVKSQYGIHIIQTTKRGVETRQVQIASLVRKVVPSDATYQKVYTEASKFASENTNLEEFDAAIAEKHLTKKVAILHENDRTIAGLDKPRSLIRAAFEAKEGELIADSRESTIFELSDNFVIAALVEASEEGVAPFEDVKTRVELAVIKEKKGEFLKEKATAVLNGSNDFAVIAQELNSEIKTAENLNFNSFSIPGTGVEPALIGTVSGLGADEVSKAIIGNNGVYIAKVTAINEGVNTDLVAEQNRLMQSMGYRAKYEAYKALQNSVEIVDKRFKFY</sequence>
<keyword evidence="6 11" id="KW-0472">Membrane</keyword>
<dbReference type="Pfam" id="PF13616">
    <property type="entry name" value="Rotamase_3"/>
    <property type="match status" value="1"/>
</dbReference>
<dbReference type="PANTHER" id="PTHR47529:SF1">
    <property type="entry name" value="PERIPLASMIC CHAPERONE PPID"/>
    <property type="match status" value="1"/>
</dbReference>
<evidence type="ECO:0000256" key="1">
    <source>
        <dbReference type="ARBA" id="ARBA00004382"/>
    </source>
</evidence>
<keyword evidence="7" id="KW-0143">Chaperone</keyword>
<dbReference type="PROSITE" id="PS50198">
    <property type="entry name" value="PPIC_PPIASE_2"/>
    <property type="match status" value="1"/>
</dbReference>
<dbReference type="AlphaFoldDB" id="A0A3B0TIQ6"/>
<dbReference type="InterPro" id="IPR052029">
    <property type="entry name" value="PpiD_chaperone"/>
</dbReference>
<keyword evidence="13" id="KW-0413">Isomerase</keyword>
<dbReference type="GO" id="GO:0005886">
    <property type="term" value="C:plasma membrane"/>
    <property type="evidence" value="ECO:0007669"/>
    <property type="project" value="UniProtKB-SubCell"/>
</dbReference>
<evidence type="ECO:0000256" key="3">
    <source>
        <dbReference type="ARBA" id="ARBA00022519"/>
    </source>
</evidence>
<dbReference type="Gene3D" id="3.10.50.40">
    <property type="match status" value="1"/>
</dbReference>
<dbReference type="SUPFAM" id="SSF109998">
    <property type="entry name" value="Triger factor/SurA peptide-binding domain-like"/>
    <property type="match status" value="1"/>
</dbReference>
<dbReference type="InterPro" id="IPR023058">
    <property type="entry name" value="PPIase_PpiC_CS"/>
</dbReference>
<dbReference type="SUPFAM" id="SSF54534">
    <property type="entry name" value="FKBP-like"/>
    <property type="match status" value="1"/>
</dbReference>
<evidence type="ECO:0000256" key="7">
    <source>
        <dbReference type="ARBA" id="ARBA00023186"/>
    </source>
</evidence>
<dbReference type="Pfam" id="PF13145">
    <property type="entry name" value="Rotamase_2"/>
    <property type="match status" value="1"/>
</dbReference>
<keyword evidence="2" id="KW-1003">Cell membrane</keyword>
<dbReference type="GO" id="GO:0003755">
    <property type="term" value="F:peptidyl-prolyl cis-trans isomerase activity"/>
    <property type="evidence" value="ECO:0007669"/>
    <property type="project" value="InterPro"/>
</dbReference>
<keyword evidence="5 11" id="KW-1133">Transmembrane helix</keyword>
<dbReference type="InterPro" id="IPR027304">
    <property type="entry name" value="Trigger_fact/SurA_dom_sf"/>
</dbReference>
<dbReference type="PROSITE" id="PS01096">
    <property type="entry name" value="PPIC_PPIASE_1"/>
    <property type="match status" value="1"/>
</dbReference>
<evidence type="ECO:0000256" key="10">
    <source>
        <dbReference type="ARBA" id="ARBA00042775"/>
    </source>
</evidence>
<evidence type="ECO:0000256" key="4">
    <source>
        <dbReference type="ARBA" id="ARBA00022692"/>
    </source>
</evidence>
<dbReference type="PANTHER" id="PTHR47529">
    <property type="entry name" value="PEPTIDYL-PROLYL CIS-TRANS ISOMERASE D"/>
    <property type="match status" value="1"/>
</dbReference>
<evidence type="ECO:0000256" key="8">
    <source>
        <dbReference type="ARBA" id="ARBA00038408"/>
    </source>
</evidence>
<comment type="similarity">
    <text evidence="8">Belongs to the PpiD chaperone family.</text>
</comment>
<dbReference type="Pfam" id="PF13623">
    <property type="entry name" value="SurA_N_2"/>
    <property type="match status" value="1"/>
</dbReference>
<accession>A0A3B0TIQ6</accession>
<keyword evidence="4 11" id="KW-0812">Transmembrane</keyword>
<gene>
    <name evidence="13" type="ORF">MNBD_BACTEROID01-2251</name>
</gene>
<dbReference type="EMBL" id="UOEP01000088">
    <property type="protein sequence ID" value="VAW18551.1"/>
    <property type="molecule type" value="Genomic_DNA"/>
</dbReference>
<evidence type="ECO:0000313" key="13">
    <source>
        <dbReference type="EMBL" id="VAW18551.1"/>
    </source>
</evidence>
<keyword evidence="3" id="KW-0997">Cell inner membrane</keyword>
<feature type="transmembrane region" description="Helical" evidence="11">
    <location>
        <begin position="12"/>
        <end position="32"/>
    </location>
</feature>
<organism evidence="13">
    <name type="scientific">hydrothermal vent metagenome</name>
    <dbReference type="NCBI Taxonomy" id="652676"/>
    <lineage>
        <taxon>unclassified sequences</taxon>
        <taxon>metagenomes</taxon>
        <taxon>ecological metagenomes</taxon>
    </lineage>
</organism>